<evidence type="ECO:0000259" key="1">
    <source>
        <dbReference type="Pfam" id="PF07727"/>
    </source>
</evidence>
<keyword evidence="3" id="KW-1185">Reference proteome</keyword>
<proteinExistence type="predicted"/>
<accession>A0A371FPQ9</accession>
<dbReference type="SUPFAM" id="SSF56672">
    <property type="entry name" value="DNA/RNA polymerases"/>
    <property type="match status" value="1"/>
</dbReference>
<dbReference type="Pfam" id="PF07727">
    <property type="entry name" value="RVT_2"/>
    <property type="match status" value="1"/>
</dbReference>
<dbReference type="Proteomes" id="UP000257109">
    <property type="component" value="Unassembled WGS sequence"/>
</dbReference>
<dbReference type="InterPro" id="IPR043502">
    <property type="entry name" value="DNA/RNA_pol_sf"/>
</dbReference>
<dbReference type="AlphaFoldDB" id="A0A371FPQ9"/>
<dbReference type="InterPro" id="IPR013103">
    <property type="entry name" value="RVT_2"/>
</dbReference>
<dbReference type="STRING" id="157652.A0A371FPQ9"/>
<organism evidence="2 3">
    <name type="scientific">Mucuna pruriens</name>
    <name type="common">Velvet bean</name>
    <name type="synonym">Dolichos pruriens</name>
    <dbReference type="NCBI Taxonomy" id="157652"/>
    <lineage>
        <taxon>Eukaryota</taxon>
        <taxon>Viridiplantae</taxon>
        <taxon>Streptophyta</taxon>
        <taxon>Embryophyta</taxon>
        <taxon>Tracheophyta</taxon>
        <taxon>Spermatophyta</taxon>
        <taxon>Magnoliopsida</taxon>
        <taxon>eudicotyledons</taxon>
        <taxon>Gunneridae</taxon>
        <taxon>Pentapetalae</taxon>
        <taxon>rosids</taxon>
        <taxon>fabids</taxon>
        <taxon>Fabales</taxon>
        <taxon>Fabaceae</taxon>
        <taxon>Papilionoideae</taxon>
        <taxon>50 kb inversion clade</taxon>
        <taxon>NPAAA clade</taxon>
        <taxon>indigoferoid/millettioid clade</taxon>
        <taxon>Phaseoleae</taxon>
        <taxon>Mucuna</taxon>
    </lineage>
</organism>
<dbReference type="OrthoDB" id="1749397at2759"/>
<name>A0A371FPQ9_MUCPR</name>
<dbReference type="EMBL" id="QJKJ01008263">
    <property type="protein sequence ID" value="RDX80296.1"/>
    <property type="molecule type" value="Genomic_DNA"/>
</dbReference>
<protein>
    <recommendedName>
        <fullName evidence="1">Reverse transcriptase Ty1/copia-type domain-containing protein</fullName>
    </recommendedName>
</protein>
<reference evidence="2" key="1">
    <citation type="submission" date="2018-05" db="EMBL/GenBank/DDBJ databases">
        <title>Draft genome of Mucuna pruriens seed.</title>
        <authorList>
            <person name="Nnadi N.E."/>
            <person name="Vos R."/>
            <person name="Hasami M.H."/>
            <person name="Devisetty U.K."/>
            <person name="Aguiy J.C."/>
        </authorList>
    </citation>
    <scope>NUCLEOTIDE SEQUENCE [LARGE SCALE GENOMIC DNA]</scope>
    <source>
        <strain evidence="2">JCA_2017</strain>
    </source>
</reference>
<gene>
    <name evidence="2" type="ORF">CR513_39161</name>
</gene>
<sequence length="289" mass="33644">MASHDAYCLLTEEEEPSTFQEALRNKTWKLVELPKGRKPLVVNGFTRTNGMTMIKLVIEGYAQKEGIDFNEIFSPVVRMTTIRIVLAMCAVFDLHLEQLDVKTAFLHEGFKEQGKENLVCRLTKSLYGLKQAPRCWYKRFDSFIISLGYNRLSSDHCTYYNRFGNTDFVILLLYVDDMLVVKLAKEFDMKDLKDRKVWLSQKNYLLKILRRFNMQDCKPISTPLPTNFKLSSKMSPSSEWDGIVLRSEDPHKHLKEFHIMCSTMRPHGILEDYIKMKAFPFSLDGVAKD</sequence>
<evidence type="ECO:0000313" key="3">
    <source>
        <dbReference type="Proteomes" id="UP000257109"/>
    </source>
</evidence>
<feature type="non-terminal residue" evidence="2">
    <location>
        <position position="1"/>
    </location>
</feature>
<evidence type="ECO:0000313" key="2">
    <source>
        <dbReference type="EMBL" id="RDX80296.1"/>
    </source>
</evidence>
<comment type="caution">
    <text evidence="2">The sequence shown here is derived from an EMBL/GenBank/DDBJ whole genome shotgun (WGS) entry which is preliminary data.</text>
</comment>
<feature type="domain" description="Reverse transcriptase Ty1/copia-type" evidence="1">
    <location>
        <begin position="25"/>
        <end position="224"/>
    </location>
</feature>